<dbReference type="InterPro" id="IPR017233">
    <property type="entry name" value="WDR35"/>
</dbReference>
<feature type="domain" description="IFT121-like zinc finger" evidence="10">
    <location>
        <begin position="1119"/>
        <end position="1159"/>
    </location>
</feature>
<dbReference type="GO" id="GO:1905515">
    <property type="term" value="P:non-motile cilium assembly"/>
    <property type="evidence" value="ECO:0007669"/>
    <property type="project" value="TreeGrafter"/>
</dbReference>
<dbReference type="InterPro" id="IPR039857">
    <property type="entry name" value="Ift122/121"/>
</dbReference>
<evidence type="ECO:0000256" key="2">
    <source>
        <dbReference type="ARBA" id="ARBA00022490"/>
    </source>
</evidence>
<evidence type="ECO:0000256" key="6">
    <source>
        <dbReference type="ARBA" id="ARBA00023069"/>
    </source>
</evidence>
<keyword evidence="3 9" id="KW-0853">WD repeat</keyword>
<dbReference type="Pfam" id="PF23145">
    <property type="entry name" value="Zf_2nd_IFT121"/>
    <property type="match status" value="1"/>
</dbReference>
<keyword evidence="4" id="KW-0677">Repeat</keyword>
<dbReference type="PROSITE" id="PS51257">
    <property type="entry name" value="PROKAR_LIPOPROTEIN"/>
    <property type="match status" value="1"/>
</dbReference>
<accession>A0A9D4UEX1</accession>
<dbReference type="Proteomes" id="UP000886520">
    <property type="component" value="Chromosome 18"/>
</dbReference>
<feature type="domain" description="IFT121/TULP4 N-terminal" evidence="13">
    <location>
        <begin position="1"/>
        <end position="336"/>
    </location>
</feature>
<evidence type="ECO:0000259" key="13">
    <source>
        <dbReference type="Pfam" id="PF24797"/>
    </source>
</evidence>
<dbReference type="PANTHER" id="PTHR12764">
    <property type="entry name" value="WD REPEAT DOMAIN-RELATED"/>
    <property type="match status" value="1"/>
</dbReference>
<evidence type="ECO:0000256" key="7">
    <source>
        <dbReference type="ARBA" id="ARBA00023212"/>
    </source>
</evidence>
<evidence type="ECO:0000256" key="5">
    <source>
        <dbReference type="ARBA" id="ARBA00022794"/>
    </source>
</evidence>
<dbReference type="PROSITE" id="PS50082">
    <property type="entry name" value="WD_REPEATS_2"/>
    <property type="match status" value="1"/>
</dbReference>
<dbReference type="InterPro" id="IPR056158">
    <property type="entry name" value="Beta-prop_IFT121_2nd"/>
</dbReference>
<evidence type="ECO:0000259" key="12">
    <source>
        <dbReference type="Pfam" id="PF23390"/>
    </source>
</evidence>
<organism evidence="15 16">
    <name type="scientific">Adiantum capillus-veneris</name>
    <name type="common">Maidenhair fern</name>
    <dbReference type="NCBI Taxonomy" id="13818"/>
    <lineage>
        <taxon>Eukaryota</taxon>
        <taxon>Viridiplantae</taxon>
        <taxon>Streptophyta</taxon>
        <taxon>Embryophyta</taxon>
        <taxon>Tracheophyta</taxon>
        <taxon>Polypodiopsida</taxon>
        <taxon>Polypodiidae</taxon>
        <taxon>Polypodiales</taxon>
        <taxon>Pteridineae</taxon>
        <taxon>Pteridaceae</taxon>
        <taxon>Vittarioideae</taxon>
        <taxon>Adiantum</taxon>
    </lineage>
</organism>
<keyword evidence="2" id="KW-0963">Cytoplasm</keyword>
<sequence length="1179" mass="134610">MFVYFNKKVSMPGGTRLRSLAWNSQQGWLACGGDNGLLKVLKLPGPGALNEFETKKDPFAAAQSNLSMNQTLEGHQGSVLVVRWNENYRKLTSSDDRGLIIVWILHKGLWFEEMVNNRSKSVVKDIKWSGDGQKVCIIYEDGQVIVGNVDGNRIWGKDLKTKLANVEWSPDARLLLFGTKDGKCNIHDYFGNFLSRLHICFDTKEEGSTIMGIDWFNKAEGYDSRIPTLAIALCNGKIQMMRHELDEEPVLIDTKMNIACIKWSPNGEVLGVVGSEKPELLVNAENRLSVQLYSHYGIHLRTLHVPGKRISTLAWEGGGLKLALAVDSYIYLANIRPEYKWTFFNSTTCVYGFEKKSNEEYCVIFWDTSSGKRHSKFVKGLICICGNEEYCTIATTGNEPDQYILSLCNSFGQCLAFNSTSVEPQFISMNKDFVFVSSDSTVSSWNYRSSLGEQVLSSKSTISVTDYSQTFHLDSHVRLAPSQEKDDGTKQSADQISCICSSSIYLMVGRDSGILHRFTLPQLNLESTDLLQCRPQAMELNCTSTRMAVIDMNGILRFYDLKAATQRKHENEESITCLDFERKDVWNMKWADDNAELLAVMEKSRMYIIRGTELEEPVLCTAYLCCFHALKILAVQMDEIMQQPESPGKQHLFFYETKSLRDTQQILEATQLQDVFFYIEEHSHPRLWVTLAEHALQKLDLSIAERAFVKCQNYFGVQFTKRVHSLKEPNEQKAEIYAYFKRFDEAERLLLQMTRVDLALNLHIKFGRWSALERLVVSNLEDDSVMQLTYDSMGKFFLERQNWKEAKKFYERSKNNACIAHCLHKLGDWKTLEGLMKSLSKDDPLLLYIANQFWSVGMCKQAVTAFIKHGSTLASIECCLDLNMWNLAFELGQKYDQEALVNNSFNQYIQYLLKCGNHTLAVEASETAQQYLLAAKLLKDLASKLSNNKVSSQAVKKTYVLMALNIEKWKASARSLKVADGDMELVVERPWHHAEAYHLWNCVHQHLYLNNFQGAFYASIWLNEYEGILDPQRLYSLQAVASYCFKRMGESKSAISKLEDCESLSNDSKAKLTRLADLLFHDHSQSNLVSSCEFICKECKSSFPVREKKCPTCETQYHMCIASGSLIMDEEFCLCGLCKHYIKSMHAINCQYCPLCHGHLAVSKAIKPMHKSQRRRTLR</sequence>
<dbReference type="InterPro" id="IPR056170">
    <property type="entry name" value="Znf_IFT121-like"/>
</dbReference>
<dbReference type="PANTHER" id="PTHR12764:SF5">
    <property type="entry name" value="LD29485P"/>
    <property type="match status" value="1"/>
</dbReference>
<evidence type="ECO:0000313" key="15">
    <source>
        <dbReference type="EMBL" id="KAI5066044.1"/>
    </source>
</evidence>
<keyword evidence="8" id="KW-0966">Cell projection</keyword>
<keyword evidence="16" id="KW-1185">Reference proteome</keyword>
<keyword evidence="7" id="KW-0206">Cytoskeleton</keyword>
<keyword evidence="6" id="KW-0969">Cilium</keyword>
<dbReference type="EMBL" id="JABFUD020000018">
    <property type="protein sequence ID" value="KAI5066044.1"/>
    <property type="molecule type" value="Genomic_DNA"/>
</dbReference>
<evidence type="ECO:0008006" key="17">
    <source>
        <dbReference type="Google" id="ProtNLM"/>
    </source>
</evidence>
<evidence type="ECO:0000256" key="9">
    <source>
        <dbReference type="PROSITE-ProRule" id="PRU00221"/>
    </source>
</evidence>
<feature type="repeat" description="WD" evidence="9">
    <location>
        <begin position="72"/>
        <end position="103"/>
    </location>
</feature>
<dbReference type="Gene3D" id="1.25.40.470">
    <property type="match status" value="2"/>
</dbReference>
<dbReference type="GO" id="GO:0035721">
    <property type="term" value="P:intraciliary retrograde transport"/>
    <property type="evidence" value="ECO:0007669"/>
    <property type="project" value="TreeGrafter"/>
</dbReference>
<gene>
    <name evidence="15" type="ORF">GOP47_0018668</name>
</gene>
<dbReference type="InterPro" id="IPR057361">
    <property type="entry name" value="TPR_WDR35"/>
</dbReference>
<dbReference type="SMART" id="SM00320">
    <property type="entry name" value="WD40"/>
    <property type="match status" value="4"/>
</dbReference>
<feature type="domain" description="IFT121 second beta-propeller" evidence="12">
    <location>
        <begin position="341"/>
        <end position="656"/>
    </location>
</feature>
<comment type="caution">
    <text evidence="15">The sequence shown here is derived from an EMBL/GenBank/DDBJ whole genome shotgun (WGS) entry which is preliminary data.</text>
</comment>
<dbReference type="InterPro" id="IPR015943">
    <property type="entry name" value="WD40/YVTN_repeat-like_dom_sf"/>
</dbReference>
<feature type="domain" description="IFT121-like TPR repeats" evidence="14">
    <location>
        <begin position="988"/>
        <end position="1085"/>
    </location>
</feature>
<evidence type="ECO:0000259" key="11">
    <source>
        <dbReference type="Pfam" id="PF23387"/>
    </source>
</evidence>
<dbReference type="Pfam" id="PF25768">
    <property type="entry name" value="TPR_IFT121"/>
    <property type="match status" value="1"/>
</dbReference>
<dbReference type="Gene3D" id="2.130.10.10">
    <property type="entry name" value="YVTN repeat-like/Quinoprotein amine dehydrogenase"/>
    <property type="match status" value="2"/>
</dbReference>
<protein>
    <recommendedName>
        <fullName evidence="17">Anaphase-promoting complex subunit 4 WD40 domain-containing protein</fullName>
    </recommendedName>
</protein>
<evidence type="ECO:0000313" key="16">
    <source>
        <dbReference type="Proteomes" id="UP000886520"/>
    </source>
</evidence>
<dbReference type="InterPro" id="IPR056157">
    <property type="entry name" value="TPR_IFT80_172_dom"/>
</dbReference>
<dbReference type="GO" id="GO:0030991">
    <property type="term" value="C:intraciliary transport particle A"/>
    <property type="evidence" value="ECO:0007669"/>
    <property type="project" value="TreeGrafter"/>
</dbReference>
<comment type="subcellular location">
    <subcellularLocation>
        <location evidence="1">Cytoplasm</location>
        <location evidence="1">Cytoskeleton</location>
        <location evidence="1">Cilium basal body</location>
    </subcellularLocation>
</comment>
<dbReference type="Pfam" id="PF23390">
    <property type="entry name" value="Beta-prop_WDR35_2nd"/>
    <property type="match status" value="1"/>
</dbReference>
<evidence type="ECO:0000256" key="1">
    <source>
        <dbReference type="ARBA" id="ARBA00004120"/>
    </source>
</evidence>
<dbReference type="AlphaFoldDB" id="A0A9D4UEX1"/>
<dbReference type="Pfam" id="PF25170">
    <property type="entry name" value="TPR_WDR35"/>
    <property type="match status" value="1"/>
</dbReference>
<dbReference type="InterPro" id="IPR036322">
    <property type="entry name" value="WD40_repeat_dom_sf"/>
</dbReference>
<dbReference type="GO" id="GO:0097730">
    <property type="term" value="C:non-motile cilium"/>
    <property type="evidence" value="ECO:0007669"/>
    <property type="project" value="TreeGrafter"/>
</dbReference>
<name>A0A9D4UEX1_ADICA</name>
<dbReference type="InterPro" id="IPR056159">
    <property type="entry name" value="Beta-prop_IFT121_TULP_N"/>
</dbReference>
<dbReference type="OrthoDB" id="1900265at2759"/>
<evidence type="ECO:0000259" key="14">
    <source>
        <dbReference type="Pfam" id="PF25768"/>
    </source>
</evidence>
<evidence type="ECO:0000259" key="10">
    <source>
        <dbReference type="Pfam" id="PF23145"/>
    </source>
</evidence>
<keyword evidence="5" id="KW-0970">Cilium biogenesis/degradation</keyword>
<dbReference type="SUPFAM" id="SSF50978">
    <property type="entry name" value="WD40 repeat-like"/>
    <property type="match status" value="2"/>
</dbReference>
<feature type="domain" description="IFT80/172/WDR35 TPR" evidence="11">
    <location>
        <begin position="687"/>
        <end position="815"/>
    </location>
</feature>
<evidence type="ECO:0000256" key="8">
    <source>
        <dbReference type="ARBA" id="ARBA00023273"/>
    </source>
</evidence>
<reference evidence="15" key="1">
    <citation type="submission" date="2021-01" db="EMBL/GenBank/DDBJ databases">
        <title>Adiantum capillus-veneris genome.</title>
        <authorList>
            <person name="Fang Y."/>
            <person name="Liao Q."/>
        </authorList>
    </citation>
    <scope>NUCLEOTIDE SEQUENCE</scope>
    <source>
        <strain evidence="15">H3</strain>
        <tissue evidence="15">Leaf</tissue>
    </source>
</reference>
<dbReference type="InterPro" id="IPR001680">
    <property type="entry name" value="WD40_rpt"/>
</dbReference>
<evidence type="ECO:0000256" key="4">
    <source>
        <dbReference type="ARBA" id="ARBA00022737"/>
    </source>
</evidence>
<dbReference type="PIRSF" id="PIRSF037536">
    <property type="entry name" value="WD_repeat_p35"/>
    <property type="match status" value="1"/>
</dbReference>
<dbReference type="GO" id="GO:0061512">
    <property type="term" value="P:protein localization to cilium"/>
    <property type="evidence" value="ECO:0007669"/>
    <property type="project" value="TreeGrafter"/>
</dbReference>
<evidence type="ECO:0000256" key="3">
    <source>
        <dbReference type="ARBA" id="ARBA00022574"/>
    </source>
</evidence>
<proteinExistence type="predicted"/>
<dbReference type="Pfam" id="PF23387">
    <property type="entry name" value="TPR_IFT80_172"/>
    <property type="match status" value="1"/>
</dbReference>
<dbReference type="Pfam" id="PF24797">
    <property type="entry name" value="Beta-prop_WDR35_TULP_N"/>
    <property type="match status" value="1"/>
</dbReference>
<dbReference type="InterPro" id="IPR057979">
    <property type="entry name" value="TPR_IFT121"/>
</dbReference>